<dbReference type="InterPro" id="IPR000504">
    <property type="entry name" value="RRM_dom"/>
</dbReference>
<feature type="compositionally biased region" description="Basic and acidic residues" evidence="4">
    <location>
        <begin position="1"/>
        <end position="12"/>
    </location>
</feature>
<keyword evidence="7" id="KW-1185">Reference proteome</keyword>
<name>A0AAV1IZU7_9NEOP</name>
<dbReference type="PANTHER" id="PTHR23236:SF119">
    <property type="entry name" value="NUCLEAR RNA-BINDING PROTEIN SART-3"/>
    <property type="match status" value="1"/>
</dbReference>
<dbReference type="InterPro" id="IPR035979">
    <property type="entry name" value="RBD_domain_sf"/>
</dbReference>
<evidence type="ECO:0000256" key="1">
    <source>
        <dbReference type="ARBA" id="ARBA00022737"/>
    </source>
</evidence>
<evidence type="ECO:0000256" key="4">
    <source>
        <dbReference type="SAM" id="MobiDB-lite"/>
    </source>
</evidence>
<feature type="region of interest" description="Disordered" evidence="4">
    <location>
        <begin position="555"/>
        <end position="654"/>
    </location>
</feature>
<keyword evidence="1" id="KW-0677">Repeat</keyword>
<evidence type="ECO:0000313" key="7">
    <source>
        <dbReference type="Proteomes" id="UP001497472"/>
    </source>
</evidence>
<feature type="domain" description="RRM" evidence="5">
    <location>
        <begin position="749"/>
        <end position="827"/>
    </location>
</feature>
<dbReference type="InterPro" id="IPR003107">
    <property type="entry name" value="HAT"/>
</dbReference>
<dbReference type="InterPro" id="IPR012677">
    <property type="entry name" value="Nucleotide-bd_a/b_plait_sf"/>
</dbReference>
<feature type="domain" description="RRM" evidence="5">
    <location>
        <begin position="657"/>
        <end position="733"/>
    </location>
</feature>
<feature type="compositionally biased region" description="Basic and acidic residues" evidence="4">
    <location>
        <begin position="635"/>
        <end position="644"/>
    </location>
</feature>
<dbReference type="GO" id="GO:0006396">
    <property type="term" value="P:RNA processing"/>
    <property type="evidence" value="ECO:0007669"/>
    <property type="project" value="InterPro"/>
</dbReference>
<dbReference type="Proteomes" id="UP001497472">
    <property type="component" value="Unassembled WGS sequence"/>
</dbReference>
<dbReference type="SMART" id="SM00360">
    <property type="entry name" value="RRM"/>
    <property type="match status" value="2"/>
</dbReference>
<keyword evidence="2 3" id="KW-0694">RNA-binding</keyword>
<reference evidence="6 7" key="1">
    <citation type="submission" date="2023-11" db="EMBL/GenBank/DDBJ databases">
        <authorList>
            <person name="Okamura Y."/>
        </authorList>
    </citation>
    <scope>NUCLEOTIDE SEQUENCE [LARGE SCALE GENOMIC DNA]</scope>
</reference>
<dbReference type="SUPFAM" id="SSF54928">
    <property type="entry name" value="RNA-binding domain, RBD"/>
    <property type="match status" value="1"/>
</dbReference>
<feature type="region of interest" description="Disordered" evidence="4">
    <location>
        <begin position="1"/>
        <end position="48"/>
    </location>
</feature>
<dbReference type="SUPFAM" id="SSF48452">
    <property type="entry name" value="TPR-like"/>
    <property type="match status" value="1"/>
</dbReference>
<feature type="region of interest" description="Disordered" evidence="4">
    <location>
        <begin position="824"/>
        <end position="894"/>
    </location>
</feature>
<dbReference type="PROSITE" id="PS50102">
    <property type="entry name" value="RRM"/>
    <property type="match status" value="2"/>
</dbReference>
<comment type="caution">
    <text evidence="6">The sequence shown here is derived from an EMBL/GenBank/DDBJ whole genome shotgun (WGS) entry which is preliminary data.</text>
</comment>
<feature type="compositionally biased region" description="Polar residues" evidence="4">
    <location>
        <begin position="852"/>
        <end position="875"/>
    </location>
</feature>
<feature type="compositionally biased region" description="Acidic residues" evidence="4">
    <location>
        <begin position="13"/>
        <end position="44"/>
    </location>
</feature>
<proteinExistence type="predicted"/>
<feature type="compositionally biased region" description="Basic residues" evidence="4">
    <location>
        <begin position="562"/>
        <end position="580"/>
    </location>
</feature>
<dbReference type="Gene3D" id="3.30.70.330">
    <property type="match status" value="2"/>
</dbReference>
<evidence type="ECO:0000313" key="6">
    <source>
        <dbReference type="EMBL" id="CAK1541645.1"/>
    </source>
</evidence>
<gene>
    <name evidence="6" type="ORF">LNINA_LOCUS1609</name>
</gene>
<dbReference type="AlphaFoldDB" id="A0AAV1IZU7"/>
<accession>A0AAV1IZU7</accession>
<evidence type="ECO:0000259" key="5">
    <source>
        <dbReference type="PROSITE" id="PS50102"/>
    </source>
</evidence>
<feature type="compositionally biased region" description="Basic and acidic residues" evidence="4">
    <location>
        <begin position="581"/>
        <end position="617"/>
    </location>
</feature>
<dbReference type="SMART" id="SM00386">
    <property type="entry name" value="HAT"/>
    <property type="match status" value="3"/>
</dbReference>
<protein>
    <recommendedName>
        <fullName evidence="5">RRM domain-containing protein</fullName>
    </recommendedName>
</protein>
<dbReference type="GO" id="GO:0003723">
    <property type="term" value="F:RNA binding"/>
    <property type="evidence" value="ECO:0007669"/>
    <property type="project" value="UniProtKB-UniRule"/>
</dbReference>
<dbReference type="InterPro" id="IPR011990">
    <property type="entry name" value="TPR-like_helical_dom_sf"/>
</dbReference>
<dbReference type="PANTHER" id="PTHR23236">
    <property type="entry name" value="EUKARYOTIC TRANSLATION INITIATION FACTOR 4B/4H"/>
    <property type="match status" value="1"/>
</dbReference>
<dbReference type="EMBL" id="CAVLEF010000002">
    <property type="protein sequence ID" value="CAK1541645.1"/>
    <property type="molecule type" value="Genomic_DNA"/>
</dbReference>
<evidence type="ECO:0000256" key="3">
    <source>
        <dbReference type="PROSITE-ProRule" id="PRU00176"/>
    </source>
</evidence>
<dbReference type="Gene3D" id="1.25.40.10">
    <property type="entry name" value="Tetratricopeptide repeat domain"/>
    <property type="match status" value="2"/>
</dbReference>
<evidence type="ECO:0000256" key="2">
    <source>
        <dbReference type="ARBA" id="ARBA00022884"/>
    </source>
</evidence>
<dbReference type="Pfam" id="PF00076">
    <property type="entry name" value="RRM_1"/>
    <property type="match status" value="2"/>
</dbReference>
<sequence length="894" mass="103129">MAIVEDEVRNGSEGEDEIEVVVEEDGDQDSDDSDDDDDDEEVEDAVDKVSELERRLEEDPYNYDDHIELIQALWRLSELQRWRAAFDRLQQLSVLRPEHWLLRLQTEESLAHTDEARAHIAEMFKQASLDCYSISILSEWYSWSLSAGDVSDARAQLEEVLRRAGADPLSGKVFWDARYEMEKAQLEAMNEDDSEYETQKKRVLWCLEETVSRPLLRGDDAWQAMQELALQLYDQEYVDKIKKQHDAAVEYLQKISVFEDRLLITEDTEEKCKLYQEYIDTVKDLSQEEKFIDCDSNGILKVLYDRATTECLSCSAALDLLQAFARHVQRTSSRETIRRVLDACVRRCPRKATFWVLKMQQAEHEGMEFDEVKSVFETALSKGMDSYKQAETLWLSYCEFTRRKTAFDNEPDVERLRRTFRLAWDSLAEAWGEEANDCEVPLFWARLEYKRMKDPKQGKEIFEEILKYGENKTLSKYWEALIFLEKCREPPANERRLRELHRRALRSVTDYPPTLAQLWTDFERDYGELHTMLECVELCQTKLKEWRDNYQAMKDRMTGQKQKGKQALNKKGKGDKKKGKETRNKGKRKADESAEGSEVKRKKEVDMEVEECVRDNDGGGGTKRPHEVDDDNDGGENKRQRKDSTSPARRHGTRESCTLFVSNLDFKVDEDSVREKLSEWGKVVSMRVKSGVKAFGGSICYCQYETPESVDEAIKHDRTPLNGRPMFLSRYSMKKGTPTFKYPTEVERNKLFVKNLPFSHCTREALADIFNKHGALKDVRVVTFKDGKPKGLAYIEYEDESSANAALEKTNGLLVADRKIDVAISAPPPKDSGKNASLGLPKRDSGGGMRRTQLSSFIPSVLQKPSTSTANGNHSNGDKRPLSNTDFRNLLLKK</sequence>
<organism evidence="6 7">
    <name type="scientific">Leptosia nina</name>
    <dbReference type="NCBI Taxonomy" id="320188"/>
    <lineage>
        <taxon>Eukaryota</taxon>
        <taxon>Metazoa</taxon>
        <taxon>Ecdysozoa</taxon>
        <taxon>Arthropoda</taxon>
        <taxon>Hexapoda</taxon>
        <taxon>Insecta</taxon>
        <taxon>Pterygota</taxon>
        <taxon>Neoptera</taxon>
        <taxon>Endopterygota</taxon>
        <taxon>Lepidoptera</taxon>
        <taxon>Glossata</taxon>
        <taxon>Ditrysia</taxon>
        <taxon>Papilionoidea</taxon>
        <taxon>Pieridae</taxon>
        <taxon>Pierinae</taxon>
        <taxon>Leptosia</taxon>
    </lineage>
</organism>